<dbReference type="FunFam" id="2.60.120.920:FF:000005">
    <property type="entry name" value="Putative E3 ubiquitin-protein ligase NEURL1B"/>
    <property type="match status" value="1"/>
</dbReference>
<dbReference type="OrthoDB" id="6078042at2759"/>
<sequence>MGGQVTRTALDGRTLHGHPLKASMCPKLPAFLPLCFHANTKGSQIVMDKTQRSVRRIASFCNAITFTNRPIRINEQVRLKITMKQGCWSGALRVGFSTVDPSDLSSAWLPPFACPDLLNETGFWARALPEEQCEEGTILSFWLNNTGRVFYRVNGSSPIFFFSGVPTGEPVWAIIDIYGLTRGVQLLDQMMCHAEFAPSGIAELQVGV</sequence>
<dbReference type="PANTHER" id="PTHR12429:SF13">
    <property type="entry name" value="E3 UBIQUITIN-PROTEIN LIGASE NEURL1"/>
    <property type="match status" value="1"/>
</dbReference>
<dbReference type="GO" id="GO:0005886">
    <property type="term" value="C:plasma membrane"/>
    <property type="evidence" value="ECO:0007669"/>
    <property type="project" value="TreeGrafter"/>
</dbReference>
<evidence type="ECO:0000256" key="1">
    <source>
        <dbReference type="ARBA" id="ARBA00022723"/>
    </source>
</evidence>
<comment type="caution">
    <text evidence="6">The sequence shown here is derived from an EMBL/GenBank/DDBJ whole genome shotgun (WGS) entry which is preliminary data.</text>
</comment>
<evidence type="ECO:0000259" key="5">
    <source>
        <dbReference type="PROSITE" id="PS51065"/>
    </source>
</evidence>
<dbReference type="Proteomes" id="UP000281406">
    <property type="component" value="Unassembled WGS sequence"/>
</dbReference>
<dbReference type="PANTHER" id="PTHR12429">
    <property type="entry name" value="NEURALIZED"/>
    <property type="match status" value="1"/>
</dbReference>
<dbReference type="SMART" id="SM00588">
    <property type="entry name" value="NEUZ"/>
    <property type="match status" value="1"/>
</dbReference>
<evidence type="ECO:0000256" key="2">
    <source>
        <dbReference type="ARBA" id="ARBA00022737"/>
    </source>
</evidence>
<name>A0A3N0Y0I7_ANAGA</name>
<dbReference type="GO" id="GO:0008270">
    <property type="term" value="F:zinc ion binding"/>
    <property type="evidence" value="ECO:0007669"/>
    <property type="project" value="UniProtKB-KW"/>
</dbReference>
<keyword evidence="4" id="KW-0862">Zinc</keyword>
<protein>
    <submittedName>
        <fullName evidence="6">E3 ubiquitin-protein ligase NEURL1</fullName>
    </submittedName>
</protein>
<accession>A0A3N0Y0I7</accession>
<dbReference type="GO" id="GO:0045746">
    <property type="term" value="P:negative regulation of Notch signaling pathway"/>
    <property type="evidence" value="ECO:0007669"/>
    <property type="project" value="TreeGrafter"/>
</dbReference>
<organism evidence="6 7">
    <name type="scientific">Anabarilius grahami</name>
    <name type="common">Kanglang fish</name>
    <name type="synonym">Barilius grahami</name>
    <dbReference type="NCBI Taxonomy" id="495550"/>
    <lineage>
        <taxon>Eukaryota</taxon>
        <taxon>Metazoa</taxon>
        <taxon>Chordata</taxon>
        <taxon>Craniata</taxon>
        <taxon>Vertebrata</taxon>
        <taxon>Euteleostomi</taxon>
        <taxon>Actinopterygii</taxon>
        <taxon>Neopterygii</taxon>
        <taxon>Teleostei</taxon>
        <taxon>Ostariophysi</taxon>
        <taxon>Cypriniformes</taxon>
        <taxon>Xenocyprididae</taxon>
        <taxon>Xenocypridinae</taxon>
        <taxon>Xenocypridinae incertae sedis</taxon>
        <taxon>Anabarilius</taxon>
    </lineage>
</organism>
<dbReference type="EMBL" id="RJVU01055397">
    <property type="protein sequence ID" value="ROK82873.1"/>
    <property type="molecule type" value="Genomic_DNA"/>
</dbReference>
<proteinExistence type="predicted"/>
<keyword evidence="3" id="KW-0863">Zinc-finger</keyword>
<dbReference type="PROSITE" id="PS51065">
    <property type="entry name" value="NHR"/>
    <property type="match status" value="1"/>
</dbReference>
<dbReference type="GO" id="GO:0061630">
    <property type="term" value="F:ubiquitin protein ligase activity"/>
    <property type="evidence" value="ECO:0007669"/>
    <property type="project" value="TreeGrafter"/>
</dbReference>
<evidence type="ECO:0000313" key="7">
    <source>
        <dbReference type="Proteomes" id="UP000281406"/>
    </source>
</evidence>
<feature type="domain" description="NHR" evidence="5">
    <location>
        <begin position="33"/>
        <end position="189"/>
    </location>
</feature>
<evidence type="ECO:0000256" key="4">
    <source>
        <dbReference type="ARBA" id="ARBA00022833"/>
    </source>
</evidence>
<dbReference type="InterPro" id="IPR006573">
    <property type="entry name" value="NHR_dom"/>
</dbReference>
<reference evidence="6 7" key="1">
    <citation type="submission" date="2018-10" db="EMBL/GenBank/DDBJ databases">
        <title>Genome assembly for a Yunnan-Guizhou Plateau 3E fish, Anabarilius grahami (Regan), and its evolutionary and genetic applications.</title>
        <authorList>
            <person name="Jiang W."/>
        </authorList>
    </citation>
    <scope>NUCLEOTIDE SEQUENCE [LARGE SCALE GENOMIC DNA]</scope>
    <source>
        <strain evidence="6">AG-KIZ</strain>
        <tissue evidence="6">Muscle</tissue>
    </source>
</reference>
<dbReference type="Gene3D" id="2.60.120.920">
    <property type="match status" value="1"/>
</dbReference>
<dbReference type="AlphaFoldDB" id="A0A3N0Y0I7"/>
<evidence type="ECO:0000313" key="6">
    <source>
        <dbReference type="EMBL" id="ROK82873.1"/>
    </source>
</evidence>
<dbReference type="InterPro" id="IPR043136">
    <property type="entry name" value="B30.2/SPRY_sf"/>
</dbReference>
<dbReference type="GO" id="GO:0014069">
    <property type="term" value="C:postsynaptic density"/>
    <property type="evidence" value="ECO:0007669"/>
    <property type="project" value="TreeGrafter"/>
</dbReference>
<keyword evidence="2" id="KW-0677">Repeat</keyword>
<gene>
    <name evidence="6" type="ORF">DPX16_23423</name>
</gene>
<keyword evidence="7" id="KW-1185">Reference proteome</keyword>
<evidence type="ECO:0000256" key="3">
    <source>
        <dbReference type="ARBA" id="ARBA00022771"/>
    </source>
</evidence>
<dbReference type="InterPro" id="IPR037962">
    <property type="entry name" value="Neuralized"/>
</dbReference>
<dbReference type="Pfam" id="PF07177">
    <property type="entry name" value="Neuralized"/>
    <property type="match status" value="1"/>
</dbReference>
<keyword evidence="1" id="KW-0479">Metal-binding</keyword>